<dbReference type="InterPro" id="IPR050131">
    <property type="entry name" value="Peptidase_S8_subtilisin-like"/>
</dbReference>
<dbReference type="Pfam" id="PF21316">
    <property type="entry name" value="TPPII_GBD"/>
    <property type="match status" value="1"/>
</dbReference>
<keyword evidence="6 11" id="KW-0645">Protease</keyword>
<dbReference type="InterPro" id="IPR048383">
    <property type="entry name" value="TPPII_Ig-like-1"/>
</dbReference>
<evidence type="ECO:0000313" key="19">
    <source>
        <dbReference type="Proteomes" id="UP000887568"/>
    </source>
</evidence>
<sequence length="1267" mass="140530">MASSLVDESFPVAGLLPKKETGALTFLSKYPDYDGRGVTVAILDTGVDPGAPGLQVTTQGLPKIVDIIDTTGSGDVNTSTVVEAKDGEITGLTGRKLKIPPSWQNPTNQYHIGVKNAYELYPKQLKERIQKERREKLWDPLHRVALAETIRKLDAYDSAHPHPNKQEEKLAREDLVAQIDVLTTADKKFNDPGPVYDCVVFHDGETWRAVVDTSETGDLASCVVLTSFQESHQYAAFTLADMLNYSINIYDDGNVLSIVTNAGSHGTHVACIAAAHFPDEPEKNGIAPGAQILVVKIGDSRLGSMETGSSLVRAMIAVMEHKADLVNFSYGEAAHWPNGGRVCNVITEAVHDHGVIFVSSAGNNGPALSTVGCPGGTTSSVIGVGAYVSPEMMAAEYSLRERLPGMAYTWSSRGPSVDGDLGVSITAPGGAITSVPNWTLRGSQLMNGTSMSSPNACGGIALILSGLKTENISYTPHSIRRALENTALSVDRVEIFAQGYGLIQVDKAFEHLVSYSDCPTCNVRFCISTGGKRGIYIRDMTKSEKPREYNVTIDPKYGDDIGAQEKIAFTMQTSLVCEASWVSCPSHLALMNASRAVSIRVDPRGLSEGVHYTEVQCFDTANPHKGPIFRIPVTVVKPLQTTKQYDLAWGETEFKPGQIRRSFVQVPEGATWAELTVTSLDPELTSKFVLHCIQLEDHMAYRSNEFYKFFHLQELGQSTYPFSVRGGLILDLVVAKWWASLGNTKITYSISFHSLDMNQKMIQMHAANGIYRFDVRSHLRIEEVSPAITIKNCVQPLRPNDCKISPLGARDVLPNGRQIYEIVLTYNFHQSKTSEITPNCPLLSDLLYESEYESQLWLLFDNNKQYMGAGDAYPNQYTIKLDKGDYTIRLQVRHEHKDLLEKLKDMVMLIDQKLSSSLNVDCYQNVPNALNGKSKFNTVTVQRGCSVPVFIPPVADDKLPKGASLGQMLTGTITLAKNEPGKTGRRKKGHMAGDVSDGKRNLGPRPDSYPFIYVLTQTPHKPHVTKAEKTKEKTKEEEFQEALRDFKISWITKLEGDNLYQELLAAYPEHLPLHVTQVTAKDTHKDRNKMLPEIIQLADKVILLIDQSALATYFAMKTDTRPDALTYKVENDKLKTYLINCLVVKGCALADRILAIRAEGEATTEEETQLQQQMDQTFNDVQKWAEPEEKKVGVGKKVLPFSVKFAQVHNHYGRQLKGLMKLTDDSRPSKESDRKAIEVYKKLGWDHLVRHTENSIPVKYPPHYIPF</sequence>
<dbReference type="GO" id="GO:0005829">
    <property type="term" value="C:cytosol"/>
    <property type="evidence" value="ECO:0007669"/>
    <property type="project" value="TreeGrafter"/>
</dbReference>
<dbReference type="PANTHER" id="PTHR43806:SF14">
    <property type="entry name" value="TRIPEPTIDYL-PEPTIDASE 2"/>
    <property type="match status" value="1"/>
</dbReference>
<evidence type="ECO:0000256" key="12">
    <source>
        <dbReference type="SAM" id="MobiDB-lite"/>
    </source>
</evidence>
<keyword evidence="7 11" id="KW-0378">Hydrolase</keyword>
<accession>A0A913ZFM6</accession>
<dbReference type="Proteomes" id="UP000887568">
    <property type="component" value="Unplaced"/>
</dbReference>
<feature type="active site" description="Charge relay system" evidence="11">
    <location>
        <position position="450"/>
    </location>
</feature>
<evidence type="ECO:0000256" key="10">
    <source>
        <dbReference type="ARBA" id="ARBA00075739"/>
    </source>
</evidence>
<dbReference type="FunFam" id="3.40.50.200:FF:000009">
    <property type="entry name" value="tripeptidyl-peptidase 2 isoform X1"/>
    <property type="match status" value="1"/>
</dbReference>
<dbReference type="Gene3D" id="6.10.250.3080">
    <property type="match status" value="1"/>
</dbReference>
<dbReference type="Gene3D" id="1.25.40.710">
    <property type="match status" value="1"/>
</dbReference>
<dbReference type="GO" id="GO:0006508">
    <property type="term" value="P:proteolysis"/>
    <property type="evidence" value="ECO:0007669"/>
    <property type="project" value="UniProtKB-KW"/>
</dbReference>
<feature type="domain" description="Tripeptidyl peptidase II C-terminal" evidence="15">
    <location>
        <begin position="1028"/>
        <end position="1092"/>
    </location>
</feature>
<dbReference type="Gene3D" id="2.60.40.3170">
    <property type="match status" value="1"/>
</dbReference>
<dbReference type="PRINTS" id="PR00723">
    <property type="entry name" value="SUBTILISIN"/>
</dbReference>
<dbReference type="FunFam" id="3.40.50.200:FF:000003">
    <property type="entry name" value="Tripeptidyl peptidase 2"/>
    <property type="match status" value="1"/>
</dbReference>
<feature type="active site" description="Charge relay system" evidence="11">
    <location>
        <position position="265"/>
    </location>
</feature>
<dbReference type="Pfam" id="PF12583">
    <property type="entry name" value="TPPII_C"/>
    <property type="match status" value="1"/>
</dbReference>
<feature type="domain" description="Peptidase S8/S53" evidence="13">
    <location>
        <begin position="35"/>
        <end position="501"/>
    </location>
</feature>
<dbReference type="InterPro" id="IPR036852">
    <property type="entry name" value="Peptidase_S8/S53_dom_sf"/>
</dbReference>
<dbReference type="InterPro" id="IPR015500">
    <property type="entry name" value="Peptidase_S8_subtilisin-rel"/>
</dbReference>
<evidence type="ECO:0000259" key="17">
    <source>
        <dbReference type="Pfam" id="PF21316"/>
    </source>
</evidence>
<evidence type="ECO:0000256" key="3">
    <source>
        <dbReference type="ARBA" id="ARBA00012462"/>
    </source>
</evidence>
<organism evidence="18 19">
    <name type="scientific">Patiria miniata</name>
    <name type="common">Bat star</name>
    <name type="synonym">Asterina miniata</name>
    <dbReference type="NCBI Taxonomy" id="46514"/>
    <lineage>
        <taxon>Eukaryota</taxon>
        <taxon>Metazoa</taxon>
        <taxon>Echinodermata</taxon>
        <taxon>Eleutherozoa</taxon>
        <taxon>Asterozoa</taxon>
        <taxon>Asteroidea</taxon>
        <taxon>Valvatacea</taxon>
        <taxon>Valvatida</taxon>
        <taxon>Asterinidae</taxon>
        <taxon>Patiria</taxon>
    </lineage>
</organism>
<evidence type="ECO:0000259" key="13">
    <source>
        <dbReference type="Pfam" id="PF00082"/>
    </source>
</evidence>
<keyword evidence="8 11" id="KW-0720">Serine protease</keyword>
<comment type="similarity">
    <text evidence="2 11">Belongs to the peptidase S8 family.</text>
</comment>
<dbReference type="EC" id="3.4.14.10" evidence="3"/>
<evidence type="ECO:0000256" key="7">
    <source>
        <dbReference type="ARBA" id="ARBA00022801"/>
    </source>
</evidence>
<dbReference type="InterPro" id="IPR022232">
    <property type="entry name" value="TPPII_C_art"/>
</dbReference>
<name>A0A913ZFM6_PATMI</name>
<comment type="catalytic activity">
    <reaction evidence="1">
        <text>Release of an N-terminal tripeptide from a polypeptide.</text>
        <dbReference type="EC" id="3.4.14.10"/>
    </reaction>
</comment>
<dbReference type="InterPro" id="IPR022229">
    <property type="entry name" value="TPPII_Ig-like-2"/>
</dbReference>
<dbReference type="InterPro" id="IPR048384">
    <property type="entry name" value="TPPII_GBD"/>
</dbReference>
<dbReference type="PROSITE" id="PS51892">
    <property type="entry name" value="SUBTILASE"/>
    <property type="match status" value="1"/>
</dbReference>
<protein>
    <recommendedName>
        <fullName evidence="4">Tripeptidyl-peptidase 2</fullName>
        <ecNumber evidence="3">3.4.14.10</ecNumber>
    </recommendedName>
    <alternativeName>
        <fullName evidence="9">Tripeptidyl aminopeptidase</fullName>
    </alternativeName>
    <alternativeName>
        <fullName evidence="10">Tripeptidyl-peptidase II</fullName>
    </alternativeName>
</protein>
<proteinExistence type="inferred from homology"/>
<dbReference type="OrthoDB" id="10256524at2759"/>
<feature type="domain" description="Tripeptidyl-peptidase II first Ig-like" evidence="16">
    <location>
        <begin position="523"/>
        <end position="636"/>
    </location>
</feature>
<keyword evidence="5" id="KW-0031">Aminopeptidase</keyword>
<evidence type="ECO:0000259" key="15">
    <source>
        <dbReference type="Pfam" id="PF12583"/>
    </source>
</evidence>
<dbReference type="EnsemblMetazoa" id="XM_038194321.1">
    <property type="protein sequence ID" value="XP_038050249.1"/>
    <property type="gene ID" value="LOC119723593"/>
</dbReference>
<dbReference type="Gene3D" id="2.20.25.690">
    <property type="match status" value="1"/>
</dbReference>
<evidence type="ECO:0000256" key="8">
    <source>
        <dbReference type="ARBA" id="ARBA00022825"/>
    </source>
</evidence>
<evidence type="ECO:0000259" key="14">
    <source>
        <dbReference type="Pfam" id="PF12580"/>
    </source>
</evidence>
<dbReference type="Pfam" id="PF00082">
    <property type="entry name" value="Peptidase_S8"/>
    <property type="match status" value="1"/>
</dbReference>
<dbReference type="AlphaFoldDB" id="A0A913ZFM6"/>
<feature type="region of interest" description="Disordered" evidence="12">
    <location>
        <begin position="978"/>
        <end position="1001"/>
    </location>
</feature>
<dbReference type="CTD" id="7174"/>
<dbReference type="GO" id="GO:0008240">
    <property type="term" value="F:tripeptidyl-peptidase activity"/>
    <property type="evidence" value="ECO:0007669"/>
    <property type="project" value="UniProtKB-EC"/>
</dbReference>
<evidence type="ECO:0000259" key="16">
    <source>
        <dbReference type="Pfam" id="PF21223"/>
    </source>
</evidence>
<feature type="active site" description="Charge relay system" evidence="11">
    <location>
        <position position="44"/>
    </location>
</feature>
<feature type="domain" description="Tripeptidyl-peptidase II galactose-binding" evidence="17">
    <location>
        <begin position="654"/>
        <end position="742"/>
    </location>
</feature>
<dbReference type="OMA" id="SLRDFQC"/>
<keyword evidence="19" id="KW-1185">Reference proteome</keyword>
<dbReference type="SUPFAM" id="SSF52743">
    <property type="entry name" value="Subtilisin-like"/>
    <property type="match status" value="1"/>
</dbReference>
<feature type="domain" description="Tripeptidyl peptidase II second Ig-like" evidence="14">
    <location>
        <begin position="778"/>
        <end position="963"/>
    </location>
</feature>
<dbReference type="InterPro" id="IPR046939">
    <property type="entry name" value="TPPII_C_sf"/>
</dbReference>
<evidence type="ECO:0000256" key="4">
    <source>
        <dbReference type="ARBA" id="ARBA00020244"/>
    </source>
</evidence>
<reference evidence="18" key="1">
    <citation type="submission" date="2022-11" db="UniProtKB">
        <authorList>
            <consortium name="EnsemblMetazoa"/>
        </authorList>
    </citation>
    <scope>IDENTIFICATION</scope>
</reference>
<dbReference type="RefSeq" id="XP_038050249.1">
    <property type="nucleotide sequence ID" value="XM_038194321.1"/>
</dbReference>
<evidence type="ECO:0000256" key="5">
    <source>
        <dbReference type="ARBA" id="ARBA00022438"/>
    </source>
</evidence>
<dbReference type="InterPro" id="IPR023828">
    <property type="entry name" value="Peptidase_S8_Ser-AS"/>
</dbReference>
<evidence type="ECO:0000256" key="11">
    <source>
        <dbReference type="PROSITE-ProRule" id="PRU01240"/>
    </source>
</evidence>
<dbReference type="GO" id="GO:0004177">
    <property type="term" value="F:aminopeptidase activity"/>
    <property type="evidence" value="ECO:0007669"/>
    <property type="project" value="UniProtKB-KW"/>
</dbReference>
<evidence type="ECO:0000256" key="1">
    <source>
        <dbReference type="ARBA" id="ARBA00001910"/>
    </source>
</evidence>
<dbReference type="InterPro" id="IPR046940">
    <property type="entry name" value="TPPII_Ig-like_sf"/>
</dbReference>
<dbReference type="GeneID" id="119723593"/>
<dbReference type="CDD" id="cd04857">
    <property type="entry name" value="Peptidases_S8_Tripeptidyl_Aminopeptidase_II"/>
    <property type="match status" value="1"/>
</dbReference>
<dbReference type="InterPro" id="IPR034051">
    <property type="entry name" value="TPP_II_domain"/>
</dbReference>
<evidence type="ECO:0000313" key="18">
    <source>
        <dbReference type="EnsemblMetazoa" id="XP_038050249.1"/>
    </source>
</evidence>
<dbReference type="Pfam" id="PF21223">
    <property type="entry name" value="TPPII_Ig-like-1"/>
    <property type="match status" value="1"/>
</dbReference>
<dbReference type="PANTHER" id="PTHR43806">
    <property type="entry name" value="PEPTIDASE S8"/>
    <property type="match status" value="1"/>
</dbReference>
<dbReference type="InterPro" id="IPR000209">
    <property type="entry name" value="Peptidase_S8/S53_dom"/>
</dbReference>
<dbReference type="Gene3D" id="3.40.50.200">
    <property type="entry name" value="Peptidase S8/S53 domain"/>
    <property type="match status" value="1"/>
</dbReference>
<dbReference type="PROSITE" id="PS00138">
    <property type="entry name" value="SUBTILASE_SER"/>
    <property type="match status" value="1"/>
</dbReference>
<dbReference type="GO" id="GO:0004252">
    <property type="term" value="F:serine-type endopeptidase activity"/>
    <property type="evidence" value="ECO:0007669"/>
    <property type="project" value="UniProtKB-UniRule"/>
</dbReference>
<dbReference type="Pfam" id="PF12580">
    <property type="entry name" value="TPPII"/>
    <property type="match status" value="1"/>
</dbReference>
<evidence type="ECO:0000256" key="9">
    <source>
        <dbReference type="ARBA" id="ARBA00032232"/>
    </source>
</evidence>
<evidence type="ECO:0000256" key="6">
    <source>
        <dbReference type="ARBA" id="ARBA00022670"/>
    </source>
</evidence>
<evidence type="ECO:0000256" key="2">
    <source>
        <dbReference type="ARBA" id="ARBA00011073"/>
    </source>
</evidence>